<feature type="signal peptide" evidence="1">
    <location>
        <begin position="1"/>
        <end position="21"/>
    </location>
</feature>
<protein>
    <submittedName>
        <fullName evidence="3">PKD domain containing protein</fullName>
    </submittedName>
</protein>
<evidence type="ECO:0000259" key="2">
    <source>
        <dbReference type="Pfam" id="PF06283"/>
    </source>
</evidence>
<dbReference type="Gene3D" id="3.40.50.880">
    <property type="match status" value="1"/>
</dbReference>
<keyword evidence="4" id="KW-1185">Reference proteome</keyword>
<evidence type="ECO:0000313" key="4">
    <source>
        <dbReference type="Proteomes" id="UP000008718"/>
    </source>
</evidence>
<evidence type="ECO:0000313" key="3">
    <source>
        <dbReference type="EMBL" id="ADQ80284.1"/>
    </source>
</evidence>
<dbReference type="PANTHER" id="PTHR40469">
    <property type="entry name" value="SECRETED GLYCOSYL HYDROLASE"/>
    <property type="match status" value="1"/>
</dbReference>
<gene>
    <name evidence="3" type="ordered locus">Palpr_2148</name>
</gene>
<dbReference type="HOGENOM" id="CLU_057383_1_2_10"/>
<reference evidence="3" key="2">
    <citation type="journal article" date="2011" name="Stand. Genomic Sci.">
        <title>Complete genome sequence of Paludibacter propionicigenes type strain (WB4).</title>
        <authorList>
            <person name="Gronow S."/>
            <person name="Munk C."/>
            <person name="Lapidus A."/>
            <person name="Nolan M."/>
            <person name="Lucas S."/>
            <person name="Hammon N."/>
            <person name="Deshpande S."/>
            <person name="Cheng J.F."/>
            <person name="Tapia R."/>
            <person name="Han C."/>
            <person name="Goodwin L."/>
            <person name="Pitluck S."/>
            <person name="Liolios K."/>
            <person name="Ivanova N."/>
            <person name="Mavromatis K."/>
            <person name="Mikhailova N."/>
            <person name="Pati A."/>
            <person name="Chen A."/>
            <person name="Palaniappan K."/>
            <person name="Land M."/>
            <person name="Hauser L."/>
            <person name="Chang Y.J."/>
            <person name="Jeffries C.D."/>
            <person name="Brambilla E."/>
            <person name="Rohde M."/>
            <person name="Goker M."/>
            <person name="Detter J.C."/>
            <person name="Woyke T."/>
            <person name="Bristow J."/>
            <person name="Eisen J.A."/>
            <person name="Markowitz V."/>
            <person name="Hugenholtz P."/>
            <person name="Kyrpides N.C."/>
            <person name="Klenk H.P."/>
        </authorList>
    </citation>
    <scope>NUCLEOTIDE SEQUENCE [LARGE SCALE GENOMIC DNA]</scope>
    <source>
        <strain evidence="3">WB4</strain>
    </source>
</reference>
<proteinExistence type="predicted"/>
<organism evidence="3 4">
    <name type="scientific">Paludibacter propionicigenes (strain DSM 17365 / JCM 13257 / WB4)</name>
    <dbReference type="NCBI Taxonomy" id="694427"/>
    <lineage>
        <taxon>Bacteria</taxon>
        <taxon>Pseudomonadati</taxon>
        <taxon>Bacteroidota</taxon>
        <taxon>Bacteroidia</taxon>
        <taxon>Bacteroidales</taxon>
        <taxon>Paludibacteraceae</taxon>
        <taxon>Paludibacter</taxon>
    </lineage>
</organism>
<sequence length="256" mass="29170">MKKIIILALCVLYGISSTSKAAQPNLRVMIFTKTAGFYHASIPNAMKAFYEIGRKQKWQITFTEDSTLFTDQELKKFDAVVFLLTTGNNLLNEKQKVALQHYVENGGGFVGVHTATDTEYKWPWYEKLVGAHFLGHPPVHEGKLVIENKNHPSTQCFEADTVKWTDEFYTFDRNPRLNTNLAILVSIDEKSYNITENPWFKNVNLVMGDHPLIWCQQVGKGRSFQTALGHTPEVYDNSLFRKHLTGAIQWAAAKNN</sequence>
<dbReference type="KEGG" id="ppn:Palpr_2148"/>
<dbReference type="InterPro" id="IPR029010">
    <property type="entry name" value="ThuA-like"/>
</dbReference>
<evidence type="ECO:0000256" key="1">
    <source>
        <dbReference type="SAM" id="SignalP"/>
    </source>
</evidence>
<reference key="1">
    <citation type="submission" date="2010-11" db="EMBL/GenBank/DDBJ databases">
        <title>The complete genome of Paludibacter propionicigenes DSM 17365.</title>
        <authorList>
            <consortium name="US DOE Joint Genome Institute (JGI-PGF)"/>
            <person name="Lucas S."/>
            <person name="Copeland A."/>
            <person name="Lapidus A."/>
            <person name="Bruce D."/>
            <person name="Goodwin L."/>
            <person name="Pitluck S."/>
            <person name="Kyrpides N."/>
            <person name="Mavromatis K."/>
            <person name="Ivanova N."/>
            <person name="Munk A.C."/>
            <person name="Brettin T."/>
            <person name="Detter J.C."/>
            <person name="Han C."/>
            <person name="Tapia R."/>
            <person name="Land M."/>
            <person name="Hauser L."/>
            <person name="Markowitz V."/>
            <person name="Cheng J.-F."/>
            <person name="Hugenholtz P."/>
            <person name="Woyke T."/>
            <person name="Wu D."/>
            <person name="Gronow S."/>
            <person name="Wellnitz S."/>
            <person name="Brambilla E."/>
            <person name="Klenk H.-P."/>
            <person name="Eisen J.A."/>
        </authorList>
    </citation>
    <scope>NUCLEOTIDE SEQUENCE</scope>
    <source>
        <strain>WB4</strain>
    </source>
</reference>
<dbReference type="RefSeq" id="WP_013445653.1">
    <property type="nucleotide sequence ID" value="NC_014734.1"/>
</dbReference>
<dbReference type="AlphaFoldDB" id="E4T6E0"/>
<dbReference type="Proteomes" id="UP000008718">
    <property type="component" value="Chromosome"/>
</dbReference>
<dbReference type="OrthoDB" id="9775889at2"/>
<dbReference type="eggNOG" id="COG3828">
    <property type="taxonomic scope" value="Bacteria"/>
</dbReference>
<dbReference type="Pfam" id="PF06283">
    <property type="entry name" value="ThuA"/>
    <property type="match status" value="1"/>
</dbReference>
<name>E4T6E0_PALPW</name>
<feature type="domain" description="ThuA-like" evidence="2">
    <location>
        <begin position="27"/>
        <end position="251"/>
    </location>
</feature>
<dbReference type="SUPFAM" id="SSF52317">
    <property type="entry name" value="Class I glutamine amidotransferase-like"/>
    <property type="match status" value="1"/>
</dbReference>
<feature type="chain" id="PRO_5003186902" evidence="1">
    <location>
        <begin position="22"/>
        <end position="256"/>
    </location>
</feature>
<keyword evidence="1" id="KW-0732">Signal</keyword>
<dbReference type="STRING" id="694427.Palpr_2148"/>
<dbReference type="EMBL" id="CP002345">
    <property type="protein sequence ID" value="ADQ80284.1"/>
    <property type="molecule type" value="Genomic_DNA"/>
</dbReference>
<accession>E4T6E0</accession>
<dbReference type="PANTHER" id="PTHR40469:SF2">
    <property type="entry name" value="GALACTOSE-BINDING DOMAIN-LIKE SUPERFAMILY PROTEIN"/>
    <property type="match status" value="1"/>
</dbReference>
<dbReference type="InterPro" id="IPR029062">
    <property type="entry name" value="Class_I_gatase-like"/>
</dbReference>